<evidence type="ECO:0000313" key="14">
    <source>
        <dbReference type="Proteomes" id="UP000256645"/>
    </source>
</evidence>
<dbReference type="InterPro" id="IPR036322">
    <property type="entry name" value="WD40_repeat_dom_sf"/>
</dbReference>
<comment type="subunit">
    <text evidence="10">Forms a heterotrimer with an asymmetric homodimer of the regulatory subunit PAN3 to form the poly(A)-nuclease (PAN) deadenylation complex.</text>
</comment>
<evidence type="ECO:0000256" key="8">
    <source>
        <dbReference type="ARBA" id="ARBA00022801"/>
    </source>
</evidence>
<dbReference type="InterPro" id="IPR050785">
    <property type="entry name" value="PAN2-PAN3_catalytic_subunit"/>
</dbReference>
<feature type="domain" description="USP" evidence="12">
    <location>
        <begin position="493"/>
        <end position="832"/>
    </location>
</feature>
<gene>
    <name evidence="10" type="primary">PAN2</name>
    <name evidence="13" type="ORF">BP6252_06311</name>
</gene>
<dbReference type="HAMAP" id="MF_03182">
    <property type="entry name" value="PAN2"/>
    <property type="match status" value="1"/>
</dbReference>
<comment type="domain">
    <text evidence="10">The linker, or PAN3 interaction domain (PID), between the WD40 repeats and the pseudo-UCH domain mediates interaction with PAN3.</text>
</comment>
<dbReference type="InterPro" id="IPR036397">
    <property type="entry name" value="RNaseH_sf"/>
</dbReference>
<evidence type="ECO:0000256" key="7">
    <source>
        <dbReference type="ARBA" id="ARBA00022723"/>
    </source>
</evidence>
<dbReference type="GO" id="GO:0000289">
    <property type="term" value="P:nuclear-transcribed mRNA poly(A) tail shortening"/>
    <property type="evidence" value="ECO:0007669"/>
    <property type="project" value="UniProtKB-UniRule"/>
</dbReference>
<proteinExistence type="inferred from homology"/>
<reference evidence="13 14" key="1">
    <citation type="journal article" date="2018" name="IMA Fungus">
        <title>IMA Genome-F 9: Draft genome sequence of Annulohypoxylon stygium, Aspergillus mulundensis, Berkeleyomyces basicola (syn. Thielaviopsis basicola), Ceratocystis smalleyi, two Cercospora beticola strains, Coleophoma cylindrospora, Fusarium fracticaudum, Phialophora cf. hyalina, and Morchella septimelata.</title>
        <authorList>
            <person name="Wingfield B.D."/>
            <person name="Bills G.F."/>
            <person name="Dong Y."/>
            <person name="Huang W."/>
            <person name="Nel W.J."/>
            <person name="Swalarsk-Parry B.S."/>
            <person name="Vaghefi N."/>
            <person name="Wilken P.M."/>
            <person name="An Z."/>
            <person name="de Beer Z.W."/>
            <person name="De Vos L."/>
            <person name="Chen L."/>
            <person name="Duong T.A."/>
            <person name="Gao Y."/>
            <person name="Hammerbacher A."/>
            <person name="Kikkert J.R."/>
            <person name="Li Y."/>
            <person name="Li H."/>
            <person name="Li K."/>
            <person name="Li Q."/>
            <person name="Liu X."/>
            <person name="Ma X."/>
            <person name="Naidoo K."/>
            <person name="Pethybridge S.J."/>
            <person name="Sun J."/>
            <person name="Steenkamp E.T."/>
            <person name="van der Nest M.A."/>
            <person name="van Wyk S."/>
            <person name="Wingfield M.J."/>
            <person name="Xiong C."/>
            <person name="Yue Q."/>
            <person name="Zhang X."/>
        </authorList>
    </citation>
    <scope>NUCLEOTIDE SEQUENCE [LARGE SCALE GENOMIC DNA]</scope>
    <source>
        <strain evidence="13 14">BP6252</strain>
    </source>
</reference>
<keyword evidence="8 10" id="KW-0378">Hydrolase</keyword>
<name>A0A3D8RM95_9HELO</name>
<dbReference type="GO" id="GO:0046872">
    <property type="term" value="F:metal ion binding"/>
    <property type="evidence" value="ECO:0007669"/>
    <property type="project" value="UniProtKB-KW"/>
</dbReference>
<comment type="domain">
    <text evidence="10">Contains a pseudo-UCH domain. This ubiquitin C-terminal hydrolase (UCH)-like or ubiquitin specific protease (USP)-like domain is predicted to be catalytically inactive because it lacks the active site catalytic triad characteristic of thiol proteases, with residues at the equivalent structural positions that are incompatible with catalysis, and it cannot bind ubiquitin. It functions as a structural scaffold for intra- and intermolecular interactions in the complex.</text>
</comment>
<dbReference type="GO" id="GO:0004535">
    <property type="term" value="F:poly(A)-specific ribonuclease activity"/>
    <property type="evidence" value="ECO:0007669"/>
    <property type="project" value="UniProtKB-UniRule"/>
</dbReference>
<dbReference type="CDD" id="cd06143">
    <property type="entry name" value="PAN2_exo"/>
    <property type="match status" value="1"/>
</dbReference>
<dbReference type="GO" id="GO:0003676">
    <property type="term" value="F:nucleic acid binding"/>
    <property type="evidence" value="ECO:0007669"/>
    <property type="project" value="InterPro"/>
</dbReference>
<evidence type="ECO:0000256" key="4">
    <source>
        <dbReference type="ARBA" id="ARBA00022574"/>
    </source>
</evidence>
<dbReference type="InterPro" id="IPR028881">
    <property type="entry name" value="PAN2_UCH_dom"/>
</dbReference>
<evidence type="ECO:0000256" key="5">
    <source>
        <dbReference type="ARBA" id="ARBA00022664"/>
    </source>
</evidence>
<comment type="catalytic activity">
    <reaction evidence="1 10">
        <text>Exonucleolytic cleavage of poly(A) to 5'-AMP.</text>
        <dbReference type="EC" id="3.1.13.4"/>
    </reaction>
</comment>
<keyword evidence="9 10" id="KW-0269">Exonuclease</keyword>
<feature type="binding site" evidence="10">
    <location>
        <position position="1045"/>
    </location>
    <ligand>
        <name>a divalent metal cation</name>
        <dbReference type="ChEBI" id="CHEBI:60240"/>
        <note>catalytic</note>
    </ligand>
</feature>
<dbReference type="GO" id="GO:0000932">
    <property type="term" value="C:P-body"/>
    <property type="evidence" value="ECO:0007669"/>
    <property type="project" value="TreeGrafter"/>
</dbReference>
<keyword evidence="6 10" id="KW-0540">Nuclease</keyword>
<dbReference type="Pfam" id="PF00929">
    <property type="entry name" value="RNase_T"/>
    <property type="match status" value="1"/>
</dbReference>
<evidence type="ECO:0000256" key="1">
    <source>
        <dbReference type="ARBA" id="ARBA00001663"/>
    </source>
</evidence>
<dbReference type="AlphaFoldDB" id="A0A3D8RM95"/>
<keyword evidence="14" id="KW-1185">Reference proteome</keyword>
<dbReference type="PROSITE" id="PS50235">
    <property type="entry name" value="USP_3"/>
    <property type="match status" value="1"/>
</dbReference>
<dbReference type="InterPro" id="IPR013520">
    <property type="entry name" value="Ribonucl_H"/>
</dbReference>
<accession>A0A3D8RM95</accession>
<organism evidence="13 14">
    <name type="scientific">Coleophoma cylindrospora</name>
    <dbReference type="NCBI Taxonomy" id="1849047"/>
    <lineage>
        <taxon>Eukaryota</taxon>
        <taxon>Fungi</taxon>
        <taxon>Dikarya</taxon>
        <taxon>Ascomycota</taxon>
        <taxon>Pezizomycotina</taxon>
        <taxon>Leotiomycetes</taxon>
        <taxon>Helotiales</taxon>
        <taxon>Dermateaceae</taxon>
        <taxon>Coleophoma</taxon>
    </lineage>
</organism>
<dbReference type="InterPro" id="IPR038765">
    <property type="entry name" value="Papain-like_cys_pep_sf"/>
</dbReference>
<dbReference type="InterPro" id="IPR028889">
    <property type="entry name" value="USP"/>
</dbReference>
<keyword evidence="5 10" id="KW-0507">mRNA processing</keyword>
<dbReference type="InterPro" id="IPR012337">
    <property type="entry name" value="RNaseH-like_sf"/>
</dbReference>
<feature type="region of interest" description="Disordered" evidence="11">
    <location>
        <begin position="1076"/>
        <end position="1157"/>
    </location>
</feature>
<evidence type="ECO:0000256" key="3">
    <source>
        <dbReference type="ARBA" id="ARBA00022490"/>
    </source>
</evidence>
<dbReference type="PANTHER" id="PTHR15728">
    <property type="entry name" value="DEADENYLATION COMPLEX CATALYTIC SUBUNIT PAN2"/>
    <property type="match status" value="1"/>
</dbReference>
<dbReference type="Proteomes" id="UP000256645">
    <property type="component" value="Unassembled WGS sequence"/>
</dbReference>
<dbReference type="STRING" id="1849047.A0A3D8RM95"/>
<dbReference type="Pfam" id="PF20770">
    <property type="entry name" value="PAN2_N"/>
    <property type="match status" value="1"/>
</dbReference>
<feature type="binding site" evidence="10">
    <location>
        <position position="885"/>
    </location>
    <ligand>
        <name>a divalent metal cation</name>
        <dbReference type="ChEBI" id="CHEBI:60240"/>
        <note>catalytic</note>
    </ligand>
</feature>
<dbReference type="Pfam" id="PF13423">
    <property type="entry name" value="UCH_1"/>
    <property type="match status" value="1"/>
</dbReference>
<evidence type="ECO:0000313" key="13">
    <source>
        <dbReference type="EMBL" id="RDW75169.1"/>
    </source>
</evidence>
<dbReference type="InterPro" id="IPR015943">
    <property type="entry name" value="WD40/YVTN_repeat-like_dom_sf"/>
</dbReference>
<protein>
    <recommendedName>
        <fullName evidence="10">PAN2-PAN3 deadenylation complex catalytic subunit PAN2</fullName>
        <ecNumber evidence="10">3.1.13.4</ecNumber>
    </recommendedName>
    <alternativeName>
        <fullName evidence="10">PAB1P-dependent poly(A)-specific ribonuclease</fullName>
    </alternativeName>
    <alternativeName>
        <fullName evidence="10">Poly(A)-nuclease deadenylation complex subunit 2</fullName>
        <shortName evidence="10">PAN deadenylation complex subunit 2</shortName>
    </alternativeName>
</protein>
<dbReference type="EMBL" id="PDLM01000006">
    <property type="protein sequence ID" value="RDW75169.1"/>
    <property type="molecule type" value="Genomic_DNA"/>
</dbReference>
<sequence>MDADWEEVSIPTALFDGSAVARLALPPPGLNALQTPVKTTAFDTHQELLWAGNEYGRVTSFYGTELQRYTSFKAGEGPVRQLLFHDKGILALTPRAVHMSMRRGPPLWHIAHDEMKDLQCMSYTSKGTSEILVAGIQDVMFVIDVNKGTITKQIHTSDHYMKMQRSRYICGATKTGTVNILDSITFNVIKTWTAHSALVSDMDAQHDFIVTCGFSIRQLGNYMLDPLVNVFDLKNMKPLPPIPFPAGAAYVRLHPRMSTTCIVVGQTGQMHIVDLMNVNTSNVKQANCLTYLTYLEIAPSGEAIALVDAECNIHLWGSPSRIRFAEFSNPVDFPDPIDEVPTLDWSPETPLSSIGMPYYREQLLSGWPSHMIFEVGAPPVKMEQQPLPGFKTAEWGSYGRNPRGVRRNQIENTRAIEKKNESLQAPRFLSEKAREAANDASSERRISDASESLSALDLSKSEIPRRYRNVEIKYSKFGVDDFDFGYYNKTSYSGLEIHISNSYANPLLQLMHFTPIIRNMALQHTATSCSNELCLLCEMGFLFDMLEKAEGSICQATNMLKTLSCHREAGPLGLLEEETPGSSLTAMLQGLNRFLLDKIVQDFRSIPPRSTALDQVLATPATTAIRCMNCRSEHTRPGTTFVNELIYPVPKIVVRNPRTPKLSFSQILKSSVERETTSRGWCSRCQRYQSLQTRKTIHNIPAVLMLNAAVNSPEAKQFWSTPGWLPDEIGVIVDQGQFFCYQGEDLKLHLQRGIHNVIVYSLVGLAADIENGPNQKSHLISLINVGHSKPTPPTESQWHLFNDFLVAPVSKDEALAFNTTWKVPSVLAYQIKAANNQIDNTWKQNLDTSLLYIDHNRNPGPKTYRPLVPPQEAPTEGTIVALDTEFVAIRQPEIEMNSDGERETIRPIVYALARVSVVRGSGEDEGLPFIDDYVKSKETVVDFLTSYSGIVPSDLDPRVSKHNLLPLKIAYKKLWILLNLGCKFLGHGLKQDFRVTNIHVPKSQVIDTIDFFYVKSRLRKLSLAFLAWYFLKEDIQLETHDSIEDARTALKLYRKYQEFNDAGILETMLNDIYSKGRETNFKPPPPPKSKGAPEILRTETPPILGDGSLSAAALEGPTTPVRKPISGLLPGSAGTGGFGSGGWTPGRGSGLGGSPLR</sequence>
<evidence type="ECO:0000256" key="6">
    <source>
        <dbReference type="ARBA" id="ARBA00022722"/>
    </source>
</evidence>
<dbReference type="GO" id="GO:0006397">
    <property type="term" value="P:mRNA processing"/>
    <property type="evidence" value="ECO:0007669"/>
    <property type="project" value="UniProtKB-KW"/>
</dbReference>
<evidence type="ECO:0000259" key="12">
    <source>
        <dbReference type="PROSITE" id="PS50235"/>
    </source>
</evidence>
<dbReference type="InterPro" id="IPR030843">
    <property type="entry name" value="PAN2"/>
</dbReference>
<comment type="subcellular location">
    <subcellularLocation>
        <location evidence="2 10">Cytoplasm</location>
    </subcellularLocation>
</comment>
<dbReference type="CDD" id="cd02672">
    <property type="entry name" value="Peptidase_C19P"/>
    <property type="match status" value="1"/>
</dbReference>
<evidence type="ECO:0000256" key="11">
    <source>
        <dbReference type="SAM" id="MobiDB-lite"/>
    </source>
</evidence>
<dbReference type="PANTHER" id="PTHR15728:SF0">
    <property type="entry name" value="PAN2-PAN3 DEADENYLATION COMPLEX CATALYTIC SUBUNIT PAN2"/>
    <property type="match status" value="1"/>
</dbReference>
<evidence type="ECO:0000256" key="2">
    <source>
        <dbReference type="ARBA" id="ARBA00004496"/>
    </source>
</evidence>
<dbReference type="FunFam" id="3.30.420.10:FF:000028">
    <property type="entry name" value="PAN2-PAN3 deadenylation complex catalytic subunit PAN2"/>
    <property type="match status" value="1"/>
</dbReference>
<comment type="caution">
    <text evidence="10">Lacks conserved residue(s) required for the propagation of feature annotation.</text>
</comment>
<dbReference type="SUPFAM" id="SSF53098">
    <property type="entry name" value="Ribonuclease H-like"/>
    <property type="match status" value="1"/>
</dbReference>
<comment type="similarity">
    <text evidence="10">Belongs to the peptidase C19 family. PAN2 subfamily.</text>
</comment>
<dbReference type="OrthoDB" id="16516at2759"/>
<comment type="cofactor">
    <cofactor evidence="10">
        <name>a divalent metal cation</name>
        <dbReference type="ChEBI" id="CHEBI:60240"/>
    </cofactor>
    <text evidence="10">Binds 2 metal cations per subunit in the catalytic exonuclease domain.</text>
</comment>
<dbReference type="FunFam" id="2.130.10.10:FF:000459">
    <property type="entry name" value="PAN2-PAN3 deadenylation complex catalytic subunit PAN2"/>
    <property type="match status" value="1"/>
</dbReference>
<dbReference type="EC" id="3.1.13.4" evidence="10"/>
<keyword evidence="4" id="KW-0853">WD repeat</keyword>
<feature type="compositionally biased region" description="Gly residues" evidence="11">
    <location>
        <begin position="1133"/>
        <end position="1157"/>
    </location>
</feature>
<keyword evidence="7 10" id="KW-0479">Metal-binding</keyword>
<dbReference type="SUPFAM" id="SSF50978">
    <property type="entry name" value="WD40 repeat-like"/>
    <property type="match status" value="1"/>
</dbReference>
<dbReference type="SMART" id="SM00479">
    <property type="entry name" value="EXOIII"/>
    <property type="match status" value="1"/>
</dbReference>
<keyword evidence="3 10" id="KW-0963">Cytoplasm</keyword>
<dbReference type="GO" id="GO:0031251">
    <property type="term" value="C:PAN complex"/>
    <property type="evidence" value="ECO:0007669"/>
    <property type="project" value="UniProtKB-UniRule"/>
</dbReference>
<comment type="function">
    <text evidence="10">Catalytic subunit of the poly(A)-nuclease (PAN) deadenylation complex, one of two cytoplasmic mRNA deadenylases involved in mRNA turnover. PAN specifically shortens poly(A) tails of RNA and the activity is stimulated by poly(A)-binding protein PAB1. PAN deadenylation is followed by rapid degradation of the shortened mRNA tails by the CCR4-NOT complex. Deadenylated mRNAs are then degraded by two alternative mechanisms, namely exosome-mediated 3'-5' exonucleolytic degradation, or deadenlyation-dependent mRNA decaping and subsequent 5'-3' exonucleolytic degradation by XRN1. May also be involved in post-transcriptional maturation of mRNA poly(A) tails.</text>
</comment>
<dbReference type="Gene3D" id="2.130.10.10">
    <property type="entry name" value="YVTN repeat-like/Quinoprotein amine dehydrogenase"/>
    <property type="match status" value="1"/>
</dbReference>
<dbReference type="Gene3D" id="3.30.420.10">
    <property type="entry name" value="Ribonuclease H-like superfamily/Ribonuclease H"/>
    <property type="match status" value="1"/>
</dbReference>
<feature type="binding site" evidence="10">
    <location>
        <position position="992"/>
    </location>
    <ligand>
        <name>a divalent metal cation</name>
        <dbReference type="ChEBI" id="CHEBI:60240"/>
        <note>catalytic</note>
    </ligand>
</feature>
<dbReference type="InterPro" id="IPR048841">
    <property type="entry name" value="PAN2_N"/>
</dbReference>
<comment type="caution">
    <text evidence="13">The sequence shown here is derived from an EMBL/GenBank/DDBJ whole genome shotgun (WGS) entry which is preliminary data.</text>
</comment>
<evidence type="ECO:0000256" key="10">
    <source>
        <dbReference type="HAMAP-Rule" id="MF_03182"/>
    </source>
</evidence>
<dbReference type="SUPFAM" id="SSF54001">
    <property type="entry name" value="Cysteine proteinases"/>
    <property type="match status" value="1"/>
</dbReference>
<comment type="activity regulation">
    <text evidence="10">Positively regulated by the regulatory subunit PAN3.</text>
</comment>
<feature type="binding site" evidence="10">
    <location>
        <position position="883"/>
    </location>
    <ligand>
        <name>a divalent metal cation</name>
        <dbReference type="ChEBI" id="CHEBI:60240"/>
        <note>catalytic</note>
    </ligand>
</feature>
<dbReference type="Gene3D" id="3.90.70.10">
    <property type="entry name" value="Cysteine proteinases"/>
    <property type="match status" value="1"/>
</dbReference>
<evidence type="ECO:0000256" key="9">
    <source>
        <dbReference type="ARBA" id="ARBA00022839"/>
    </source>
</evidence>
<feature type="region of interest" description="Disordered" evidence="11">
    <location>
        <begin position="398"/>
        <end position="424"/>
    </location>
</feature>